<feature type="signal peptide" evidence="1">
    <location>
        <begin position="1"/>
        <end position="18"/>
    </location>
</feature>
<reference evidence="3" key="1">
    <citation type="submission" date="2025-08" db="UniProtKB">
        <authorList>
            <consortium name="RefSeq"/>
        </authorList>
    </citation>
    <scope>IDENTIFICATION</scope>
    <source>
        <tissue evidence="3">Tentacle</tissue>
    </source>
</reference>
<evidence type="ECO:0000313" key="2">
    <source>
        <dbReference type="Proteomes" id="UP000515163"/>
    </source>
</evidence>
<feature type="chain" id="PRO_5028372555" evidence="1">
    <location>
        <begin position="19"/>
        <end position="129"/>
    </location>
</feature>
<evidence type="ECO:0000256" key="1">
    <source>
        <dbReference type="SAM" id="SignalP"/>
    </source>
</evidence>
<dbReference type="KEGG" id="aten:116288968"/>
<sequence length="129" mass="14264">MKLLIAVGLLVVALQVFAEEVTETGSEDAPMVAKRAISAYRHIGCYRDKPVRALRIVLGRVHGRGAVKACANLARRRAFAVFAIQAKSWCFSDQNAHLRYTIYGKARNCANGVGGGWANDVYRLKMLRK</sequence>
<dbReference type="OrthoDB" id="10055012at2759"/>
<protein>
    <submittedName>
        <fullName evidence="3">Uncharacterized protein LOC116288968</fullName>
    </submittedName>
</protein>
<dbReference type="GeneID" id="116288968"/>
<evidence type="ECO:0000313" key="3">
    <source>
        <dbReference type="RefSeq" id="XP_031551692.1"/>
    </source>
</evidence>
<proteinExistence type="predicted"/>
<name>A0A6P8HGI8_ACTTE</name>
<dbReference type="InParanoid" id="A0A6P8HGI8"/>
<dbReference type="AlphaFoldDB" id="A0A6P8HGI8"/>
<keyword evidence="1" id="KW-0732">Signal</keyword>
<keyword evidence="2" id="KW-1185">Reference proteome</keyword>
<organism evidence="2 3">
    <name type="scientific">Actinia tenebrosa</name>
    <name type="common">Australian red waratah sea anemone</name>
    <dbReference type="NCBI Taxonomy" id="6105"/>
    <lineage>
        <taxon>Eukaryota</taxon>
        <taxon>Metazoa</taxon>
        <taxon>Cnidaria</taxon>
        <taxon>Anthozoa</taxon>
        <taxon>Hexacorallia</taxon>
        <taxon>Actiniaria</taxon>
        <taxon>Actiniidae</taxon>
        <taxon>Actinia</taxon>
    </lineage>
</organism>
<accession>A0A6P8HGI8</accession>
<gene>
    <name evidence="3" type="primary">LOC116288968</name>
</gene>
<dbReference type="RefSeq" id="XP_031551692.1">
    <property type="nucleotide sequence ID" value="XM_031695832.1"/>
</dbReference>
<dbReference type="Proteomes" id="UP000515163">
    <property type="component" value="Unplaced"/>
</dbReference>